<dbReference type="PROSITE" id="PS50937">
    <property type="entry name" value="HTH_MERR_2"/>
    <property type="match status" value="1"/>
</dbReference>
<dbReference type="PRINTS" id="PR00040">
    <property type="entry name" value="HTHMERR"/>
</dbReference>
<sequence length="139" mass="16216">MRYTIGEVAKKFNLNISTLRYYDKEGLIPNLEKNESGNRIFDEEAISGLITIECLKKSGMSIKDIKTFIDWCQEGNETLKDRLEMFLARREALQSQIKELESTLNYIDYKVEYYTKAVADGTEKIVKEQMSNPRLLKMQ</sequence>
<dbReference type="SUPFAM" id="SSF46955">
    <property type="entry name" value="Putative DNA-binding domain"/>
    <property type="match status" value="1"/>
</dbReference>
<keyword evidence="5" id="KW-1185">Reference proteome</keyword>
<keyword evidence="1" id="KW-0238">DNA-binding</keyword>
<evidence type="ECO:0000259" key="3">
    <source>
        <dbReference type="PROSITE" id="PS50937"/>
    </source>
</evidence>
<protein>
    <submittedName>
        <fullName evidence="4">MerR family transcriptional regulator</fullName>
    </submittedName>
</protein>
<feature type="coiled-coil region" evidence="2">
    <location>
        <begin position="76"/>
        <end position="103"/>
    </location>
</feature>
<gene>
    <name evidence="4" type="ORF">GMB86_05305</name>
</gene>
<accession>A0A6N8CTU7</accession>
<dbReference type="GO" id="GO:0003677">
    <property type="term" value="F:DNA binding"/>
    <property type="evidence" value="ECO:0007669"/>
    <property type="project" value="UniProtKB-KW"/>
</dbReference>
<dbReference type="Pfam" id="PF13411">
    <property type="entry name" value="MerR_1"/>
    <property type="match status" value="1"/>
</dbReference>
<feature type="domain" description="HTH merR-type" evidence="3">
    <location>
        <begin position="1"/>
        <end position="71"/>
    </location>
</feature>
<dbReference type="Proteomes" id="UP000440978">
    <property type="component" value="Unassembled WGS sequence"/>
</dbReference>
<organism evidence="4 5">
    <name type="scientific">Terrilactibacillus tamarindi</name>
    <dbReference type="NCBI Taxonomy" id="2599694"/>
    <lineage>
        <taxon>Bacteria</taxon>
        <taxon>Bacillati</taxon>
        <taxon>Bacillota</taxon>
        <taxon>Bacilli</taxon>
        <taxon>Bacillales</taxon>
        <taxon>Bacillaceae</taxon>
        <taxon>Terrilactibacillus</taxon>
    </lineage>
</organism>
<dbReference type="PANTHER" id="PTHR30204">
    <property type="entry name" value="REDOX-CYCLING DRUG-SENSING TRANSCRIPTIONAL ACTIVATOR SOXR"/>
    <property type="match status" value="1"/>
</dbReference>
<dbReference type="PANTHER" id="PTHR30204:SF82">
    <property type="entry name" value="TRANSCRIPTIONAL REGULATOR, MERR FAMILY"/>
    <property type="match status" value="1"/>
</dbReference>
<evidence type="ECO:0000313" key="4">
    <source>
        <dbReference type="EMBL" id="MTT31436.1"/>
    </source>
</evidence>
<proteinExistence type="predicted"/>
<dbReference type="SMART" id="SM00422">
    <property type="entry name" value="HTH_MERR"/>
    <property type="match status" value="1"/>
</dbReference>
<dbReference type="AlphaFoldDB" id="A0A6N8CTU7"/>
<dbReference type="EMBL" id="WNHB01000006">
    <property type="protein sequence ID" value="MTT31436.1"/>
    <property type="molecule type" value="Genomic_DNA"/>
</dbReference>
<name>A0A6N8CTU7_9BACI</name>
<dbReference type="InterPro" id="IPR047057">
    <property type="entry name" value="MerR_fam"/>
</dbReference>
<evidence type="ECO:0000256" key="1">
    <source>
        <dbReference type="ARBA" id="ARBA00023125"/>
    </source>
</evidence>
<dbReference type="RefSeq" id="WP_155217540.1">
    <property type="nucleotide sequence ID" value="NZ_WNHB01000006.1"/>
</dbReference>
<dbReference type="GO" id="GO:0003700">
    <property type="term" value="F:DNA-binding transcription factor activity"/>
    <property type="evidence" value="ECO:0007669"/>
    <property type="project" value="InterPro"/>
</dbReference>
<dbReference type="CDD" id="cd01109">
    <property type="entry name" value="HTH_YyaN"/>
    <property type="match status" value="1"/>
</dbReference>
<comment type="caution">
    <text evidence="4">The sequence shown here is derived from an EMBL/GenBank/DDBJ whole genome shotgun (WGS) entry which is preliminary data.</text>
</comment>
<dbReference type="OrthoDB" id="9811174at2"/>
<evidence type="ECO:0000313" key="5">
    <source>
        <dbReference type="Proteomes" id="UP000440978"/>
    </source>
</evidence>
<keyword evidence="2" id="KW-0175">Coiled coil</keyword>
<reference evidence="4 5" key="1">
    <citation type="submission" date="2019-11" db="EMBL/GenBank/DDBJ databases">
        <title>Terrilactibacillus tamarindus sp. nov. BCM23-1 isolated from bark of Tamarindus indica.</title>
        <authorList>
            <person name="Kingkaew E."/>
            <person name="Tanasupawat S."/>
        </authorList>
    </citation>
    <scope>NUCLEOTIDE SEQUENCE [LARGE SCALE GENOMIC DNA]</scope>
    <source>
        <strain evidence="4 5">BCM23-1</strain>
    </source>
</reference>
<dbReference type="Gene3D" id="1.10.1660.10">
    <property type="match status" value="1"/>
</dbReference>
<dbReference type="InterPro" id="IPR000551">
    <property type="entry name" value="MerR-type_HTH_dom"/>
</dbReference>
<dbReference type="InterPro" id="IPR009061">
    <property type="entry name" value="DNA-bd_dom_put_sf"/>
</dbReference>
<evidence type="ECO:0000256" key="2">
    <source>
        <dbReference type="SAM" id="Coils"/>
    </source>
</evidence>